<sequence>MSLSPISARLPAVLPAVLPPVLLALVACAAAPDSTPRAEAPLPPAASPPDPRPGERASPPADPRHPLDQALVIDATERPFNGVVLIADGPRPISTRVSGFADRERSVPMTLAHRFVIASLTKQMTAALILQHVDQGKLDLDTSLASALSLDAPWAPRVKVRHLLNHTSGITALDAPLRTEPGATYAYSNLGYDLLGTLLARLAARPFPDAAARLFEACGMTDTGALGTPAPSGLVPGYSEQPDGTLVREPPLDMSEHLPSGGMVSSASDLVRWNLCLHGGRILSPASYTAMTTPSTTFPNRWGELGGGFGVRLSAQDGLTEIAHTGYLPGYIATMTFYPRLRRTLVILENIAWRPDDMRRVFAPHDKIRDIVRAETLKALKAPEDPTSPAPPAPPAPPGLRPLPR</sequence>
<gene>
    <name evidence="4" type="ORF">CAP_3019</name>
</gene>
<feature type="domain" description="Beta-lactamase-related" evidence="3">
    <location>
        <begin position="82"/>
        <end position="353"/>
    </location>
</feature>
<feature type="signal peptide" evidence="2">
    <location>
        <begin position="1"/>
        <end position="29"/>
    </location>
</feature>
<dbReference type="eggNOG" id="COG1680">
    <property type="taxonomic scope" value="Bacteria"/>
</dbReference>
<evidence type="ECO:0000313" key="5">
    <source>
        <dbReference type="Proteomes" id="UP000019678"/>
    </source>
</evidence>
<feature type="compositionally biased region" description="Pro residues" evidence="1">
    <location>
        <begin position="386"/>
        <end position="405"/>
    </location>
</feature>
<protein>
    <recommendedName>
        <fullName evidence="3">Beta-lactamase-related domain-containing protein</fullName>
    </recommendedName>
</protein>
<comment type="caution">
    <text evidence="4">The sequence shown here is derived from an EMBL/GenBank/DDBJ whole genome shotgun (WGS) entry which is preliminary data.</text>
</comment>
<dbReference type="RefSeq" id="WP_044241393.1">
    <property type="nucleotide sequence ID" value="NZ_ASRX01000021.1"/>
</dbReference>
<dbReference type="Gene3D" id="3.40.710.10">
    <property type="entry name" value="DD-peptidase/beta-lactamase superfamily"/>
    <property type="match status" value="1"/>
</dbReference>
<dbReference type="PANTHER" id="PTHR46825">
    <property type="entry name" value="D-ALANYL-D-ALANINE-CARBOXYPEPTIDASE/ENDOPEPTIDASE AMPH"/>
    <property type="match status" value="1"/>
</dbReference>
<dbReference type="STRING" id="1192034.CAP_3019"/>
<dbReference type="AlphaFoldDB" id="A0A017T911"/>
<feature type="chain" id="PRO_5001500336" description="Beta-lactamase-related domain-containing protein" evidence="2">
    <location>
        <begin position="30"/>
        <end position="405"/>
    </location>
</feature>
<dbReference type="OrthoDB" id="5487213at2"/>
<evidence type="ECO:0000313" key="4">
    <source>
        <dbReference type="EMBL" id="EYF05729.1"/>
    </source>
</evidence>
<evidence type="ECO:0000256" key="1">
    <source>
        <dbReference type="SAM" id="MobiDB-lite"/>
    </source>
</evidence>
<feature type="compositionally biased region" description="Pro residues" evidence="1">
    <location>
        <begin position="41"/>
        <end position="51"/>
    </location>
</feature>
<feature type="region of interest" description="Disordered" evidence="1">
    <location>
        <begin position="34"/>
        <end position="66"/>
    </location>
</feature>
<feature type="region of interest" description="Disordered" evidence="1">
    <location>
        <begin position="378"/>
        <end position="405"/>
    </location>
</feature>
<name>A0A017T911_9BACT</name>
<keyword evidence="5" id="KW-1185">Reference proteome</keyword>
<reference evidence="4 5" key="1">
    <citation type="submission" date="2013-05" db="EMBL/GenBank/DDBJ databases">
        <title>Genome assembly of Chondromyces apiculatus DSM 436.</title>
        <authorList>
            <person name="Sharma G."/>
            <person name="Khatri I."/>
            <person name="Kaur C."/>
            <person name="Mayilraj S."/>
            <person name="Subramanian S."/>
        </authorList>
    </citation>
    <scope>NUCLEOTIDE SEQUENCE [LARGE SCALE GENOMIC DNA]</scope>
    <source>
        <strain evidence="4 5">DSM 436</strain>
    </source>
</reference>
<dbReference type="InterPro" id="IPR012338">
    <property type="entry name" value="Beta-lactam/transpept-like"/>
</dbReference>
<evidence type="ECO:0000256" key="2">
    <source>
        <dbReference type="SAM" id="SignalP"/>
    </source>
</evidence>
<dbReference type="PANTHER" id="PTHR46825:SF9">
    <property type="entry name" value="BETA-LACTAMASE-RELATED DOMAIN-CONTAINING PROTEIN"/>
    <property type="match status" value="1"/>
</dbReference>
<keyword evidence="2" id="KW-0732">Signal</keyword>
<dbReference type="EMBL" id="ASRX01000021">
    <property type="protein sequence ID" value="EYF05729.1"/>
    <property type="molecule type" value="Genomic_DNA"/>
</dbReference>
<dbReference type="Proteomes" id="UP000019678">
    <property type="component" value="Unassembled WGS sequence"/>
</dbReference>
<dbReference type="InterPro" id="IPR001466">
    <property type="entry name" value="Beta-lactam-related"/>
</dbReference>
<dbReference type="Pfam" id="PF00144">
    <property type="entry name" value="Beta-lactamase"/>
    <property type="match status" value="1"/>
</dbReference>
<proteinExistence type="predicted"/>
<accession>A0A017T911</accession>
<organism evidence="4 5">
    <name type="scientific">Chondromyces apiculatus DSM 436</name>
    <dbReference type="NCBI Taxonomy" id="1192034"/>
    <lineage>
        <taxon>Bacteria</taxon>
        <taxon>Pseudomonadati</taxon>
        <taxon>Myxococcota</taxon>
        <taxon>Polyangia</taxon>
        <taxon>Polyangiales</taxon>
        <taxon>Polyangiaceae</taxon>
        <taxon>Chondromyces</taxon>
    </lineage>
</organism>
<evidence type="ECO:0000259" key="3">
    <source>
        <dbReference type="Pfam" id="PF00144"/>
    </source>
</evidence>
<dbReference type="InterPro" id="IPR050491">
    <property type="entry name" value="AmpC-like"/>
</dbReference>
<dbReference type="SUPFAM" id="SSF56601">
    <property type="entry name" value="beta-lactamase/transpeptidase-like"/>
    <property type="match status" value="1"/>
</dbReference>